<dbReference type="PANTHER" id="PTHR34220">
    <property type="entry name" value="SENSOR HISTIDINE KINASE YPDA"/>
    <property type="match status" value="1"/>
</dbReference>
<keyword evidence="3" id="KW-1185">Reference proteome</keyword>
<proteinExistence type="predicted"/>
<name>A0A3G6LYP4_CHRCU</name>
<dbReference type="EMBL" id="CP033920">
    <property type="protein sequence ID" value="AZA48464.1"/>
    <property type="molecule type" value="Genomic_DNA"/>
</dbReference>
<evidence type="ECO:0000259" key="1">
    <source>
        <dbReference type="Pfam" id="PF06580"/>
    </source>
</evidence>
<evidence type="ECO:0000313" key="3">
    <source>
        <dbReference type="Proteomes" id="UP000273270"/>
    </source>
</evidence>
<feature type="domain" description="Signal transduction histidine kinase internal region" evidence="1">
    <location>
        <begin position="12"/>
        <end position="88"/>
    </location>
</feature>
<dbReference type="GO" id="GO:0016020">
    <property type="term" value="C:membrane"/>
    <property type="evidence" value="ECO:0007669"/>
    <property type="project" value="InterPro"/>
</dbReference>
<dbReference type="KEGG" id="ccau:EG346_09840"/>
<dbReference type="InterPro" id="IPR010559">
    <property type="entry name" value="Sig_transdc_His_kin_internal"/>
</dbReference>
<dbReference type="InterPro" id="IPR050640">
    <property type="entry name" value="Bact_2-comp_sensor_kinase"/>
</dbReference>
<accession>A0A3G6LYP4</accession>
<dbReference type="Pfam" id="PF06580">
    <property type="entry name" value="His_kinase"/>
    <property type="match status" value="1"/>
</dbReference>
<dbReference type="AlphaFoldDB" id="A0A3G6LYP4"/>
<dbReference type="GO" id="GO:0000155">
    <property type="term" value="F:phosphorelay sensor kinase activity"/>
    <property type="evidence" value="ECO:0007669"/>
    <property type="project" value="InterPro"/>
</dbReference>
<keyword evidence="2" id="KW-0808">Transferase</keyword>
<gene>
    <name evidence="2" type="ORF">EG346_09840</name>
</gene>
<organism evidence="2 3">
    <name type="scientific">Chryseobacterium carnipullorum</name>
    <dbReference type="NCBI Taxonomy" id="1124835"/>
    <lineage>
        <taxon>Bacteria</taxon>
        <taxon>Pseudomonadati</taxon>
        <taxon>Bacteroidota</taxon>
        <taxon>Flavobacteriia</taxon>
        <taxon>Flavobacteriales</taxon>
        <taxon>Weeksellaceae</taxon>
        <taxon>Chryseobacterium group</taxon>
        <taxon>Chryseobacterium</taxon>
    </lineage>
</organism>
<dbReference type="PANTHER" id="PTHR34220:SF7">
    <property type="entry name" value="SENSOR HISTIDINE KINASE YPDA"/>
    <property type="match status" value="1"/>
</dbReference>
<sequence>MERYNQAFSETKINQLKSQLNPHFLFNNLNVLDQLIEEDQYKASDFLNEFADLYRYVLQVSDKSLISIDEEISFAKKYFGLMQHKYGHAYLLEIQDTGIKGTIVPLTLQLLLENAIQHNIGTEKNPVVIKIFINNNLVVSNNIVEKRNTKITSGRALRNLKEQYTLLANQQFEILHTQNEFSVTLPIIPLQEK</sequence>
<keyword evidence="2" id="KW-0418">Kinase</keyword>
<protein>
    <submittedName>
        <fullName evidence="2">Histidine kinase</fullName>
    </submittedName>
</protein>
<dbReference type="Proteomes" id="UP000273270">
    <property type="component" value="Chromosome"/>
</dbReference>
<reference evidence="3" key="1">
    <citation type="submission" date="2018-11" db="EMBL/GenBank/DDBJ databases">
        <title>Proposal to divide the Flavobacteriaceae and reorganize its genera based on Amino Acid Identity values calculated from whole genome sequences.</title>
        <authorList>
            <person name="Nicholson A.C."/>
            <person name="Gulvik C.A."/>
            <person name="Whitney A.M."/>
            <person name="Humrighouse B.W."/>
            <person name="Bell M."/>
            <person name="Holmes B."/>
            <person name="Steigerwalt A.G."/>
            <person name="Villarma A."/>
            <person name="Sheth M."/>
            <person name="Batra D."/>
            <person name="Pryor J."/>
            <person name="Bernardet J.-F."/>
            <person name="Hugo C."/>
            <person name="Kampfer P."/>
            <person name="Newman J."/>
            <person name="McQuiston J.R."/>
        </authorList>
    </citation>
    <scope>NUCLEOTIDE SEQUENCE [LARGE SCALE GENOMIC DNA]</scope>
    <source>
        <strain evidence="3">G0188</strain>
    </source>
</reference>
<evidence type="ECO:0000313" key="2">
    <source>
        <dbReference type="EMBL" id="AZA48464.1"/>
    </source>
</evidence>
<dbReference type="OrthoDB" id="9809908at2"/>